<dbReference type="InterPro" id="IPR041667">
    <property type="entry name" value="Cupin_8"/>
</dbReference>
<name>A0AA38LTN5_9TREE</name>
<evidence type="ECO:0000313" key="4">
    <source>
        <dbReference type="Proteomes" id="UP001164286"/>
    </source>
</evidence>
<dbReference type="AlphaFoldDB" id="A0AA38LTN5"/>
<dbReference type="PANTHER" id="PTHR12461:SF99">
    <property type="entry name" value="BIFUNCTIONAL PEPTIDASE AND (3S)-LYSYL HYDROXYLASE JMJD7"/>
    <property type="match status" value="1"/>
</dbReference>
<organism evidence="3 4">
    <name type="scientific">Dioszegia hungarica</name>
    <dbReference type="NCBI Taxonomy" id="4972"/>
    <lineage>
        <taxon>Eukaryota</taxon>
        <taxon>Fungi</taxon>
        <taxon>Dikarya</taxon>
        <taxon>Basidiomycota</taxon>
        <taxon>Agaricomycotina</taxon>
        <taxon>Tremellomycetes</taxon>
        <taxon>Tremellales</taxon>
        <taxon>Bulleribasidiaceae</taxon>
        <taxon>Dioszegia</taxon>
    </lineage>
</organism>
<dbReference type="RefSeq" id="XP_052944680.1">
    <property type="nucleotide sequence ID" value="XM_053089784.1"/>
</dbReference>
<feature type="compositionally biased region" description="Acidic residues" evidence="1">
    <location>
        <begin position="345"/>
        <end position="358"/>
    </location>
</feature>
<evidence type="ECO:0000256" key="1">
    <source>
        <dbReference type="SAM" id="MobiDB-lite"/>
    </source>
</evidence>
<evidence type="ECO:0000259" key="2">
    <source>
        <dbReference type="PROSITE" id="PS51184"/>
    </source>
</evidence>
<accession>A0AA38LTN5</accession>
<comment type="caution">
    <text evidence="3">The sequence shown here is derived from an EMBL/GenBank/DDBJ whole genome shotgun (WGS) entry which is preliminary data.</text>
</comment>
<dbReference type="PANTHER" id="PTHR12461">
    <property type="entry name" value="HYPOXIA-INDUCIBLE FACTOR 1 ALPHA INHIBITOR-RELATED"/>
    <property type="match status" value="1"/>
</dbReference>
<sequence>MSEDDFDYDYDEDYRRRQSRTELALHRLLDDYRALQPPIHTRLKAPPNALEALRMVNAAHPTIIHGCNPLTPAGDGLDWEDAETYRRILGNGEVTIAVTDDGYADSVRRLADGFTTFVKPLEEKMAVPDFLDSLCDPEHTEIMYLQSQDGNVYRSEPRLDGDELEGMREYLQRDVSWMREAIGESADAVNLWIGSSRSVTSLHHDPYENIYHVLSGTKTFTLISPIEGLWLSQNFHPTSTLRRSTSSSALEPIPDPPPAYPVPWVESELFLSPIEPLVVTLHEGDTLYLPSGWWHRVEQTEGAGGLAVAVNYWYNSTLQASSHALFRLAQRTARIAGWEGVVPVDLDESEEEEEEEEEGREHDGEDREDGGDLRDGYWGGHAEGRGESGSESGEEWEPSDWGR</sequence>
<dbReference type="InterPro" id="IPR003347">
    <property type="entry name" value="JmjC_dom"/>
</dbReference>
<feature type="compositionally biased region" description="Basic and acidic residues" evidence="1">
    <location>
        <begin position="359"/>
        <end position="375"/>
    </location>
</feature>
<dbReference type="Proteomes" id="UP001164286">
    <property type="component" value="Unassembled WGS sequence"/>
</dbReference>
<reference evidence="3" key="1">
    <citation type="journal article" date="2022" name="G3 (Bethesda)">
        <title>High quality genome of the basidiomycete yeast Dioszegia hungarica PDD-24b-2 isolated from cloud water.</title>
        <authorList>
            <person name="Jarrige D."/>
            <person name="Haridas S."/>
            <person name="Bleykasten-Grosshans C."/>
            <person name="Joly M."/>
            <person name="Nadalig T."/>
            <person name="Sancelme M."/>
            <person name="Vuilleumier S."/>
            <person name="Grigoriev I.V."/>
            <person name="Amato P."/>
            <person name="Bringel F."/>
        </authorList>
    </citation>
    <scope>NUCLEOTIDE SEQUENCE</scope>
    <source>
        <strain evidence="3">PDD-24b-2</strain>
    </source>
</reference>
<dbReference type="EMBL" id="JAKWFO010000006">
    <property type="protein sequence ID" value="KAI9634903.1"/>
    <property type="molecule type" value="Genomic_DNA"/>
</dbReference>
<dbReference type="GeneID" id="77728989"/>
<protein>
    <submittedName>
        <fullName evidence="3">Cupin-like domain-containing protein</fullName>
    </submittedName>
</protein>
<dbReference type="PROSITE" id="PS51184">
    <property type="entry name" value="JMJC"/>
    <property type="match status" value="1"/>
</dbReference>
<dbReference type="Gene3D" id="2.60.120.10">
    <property type="entry name" value="Jelly Rolls"/>
    <property type="match status" value="1"/>
</dbReference>
<evidence type="ECO:0000313" key="3">
    <source>
        <dbReference type="EMBL" id="KAI9634903.1"/>
    </source>
</evidence>
<proteinExistence type="predicted"/>
<gene>
    <name evidence="3" type="ORF">MKK02DRAFT_37779</name>
</gene>
<feature type="domain" description="JmjC" evidence="2">
    <location>
        <begin position="145"/>
        <end position="329"/>
    </location>
</feature>
<feature type="compositionally biased region" description="Acidic residues" evidence="1">
    <location>
        <begin position="392"/>
        <end position="403"/>
    </location>
</feature>
<dbReference type="Pfam" id="PF13621">
    <property type="entry name" value="Cupin_8"/>
    <property type="match status" value="1"/>
</dbReference>
<dbReference type="SMART" id="SM00558">
    <property type="entry name" value="JmjC"/>
    <property type="match status" value="1"/>
</dbReference>
<keyword evidence="4" id="KW-1185">Reference proteome</keyword>
<dbReference type="InterPro" id="IPR014710">
    <property type="entry name" value="RmlC-like_jellyroll"/>
</dbReference>
<feature type="region of interest" description="Disordered" evidence="1">
    <location>
        <begin position="343"/>
        <end position="403"/>
    </location>
</feature>
<dbReference type="SUPFAM" id="SSF51197">
    <property type="entry name" value="Clavaminate synthase-like"/>
    <property type="match status" value="1"/>
</dbReference>